<name>A0ABM7GRF9_9GAMM</name>
<dbReference type="InterPro" id="IPR008284">
    <property type="entry name" value="MoCF_biosynth_CS"/>
</dbReference>
<accession>A0ABM7GRF9</accession>
<dbReference type="SUPFAM" id="SSF53218">
    <property type="entry name" value="Molybdenum cofactor biosynthesis proteins"/>
    <property type="match status" value="1"/>
</dbReference>
<comment type="similarity">
    <text evidence="2">Belongs to the MoaB/Mog family.</text>
</comment>
<dbReference type="NCBIfam" id="TIGR00177">
    <property type="entry name" value="molyb_syn"/>
    <property type="match status" value="1"/>
</dbReference>
<dbReference type="InterPro" id="IPR036425">
    <property type="entry name" value="MoaB/Mog-like_dom_sf"/>
</dbReference>
<dbReference type="Pfam" id="PF06844">
    <property type="entry name" value="DUF1244"/>
    <property type="match status" value="1"/>
</dbReference>
<dbReference type="PROSITE" id="PS01078">
    <property type="entry name" value="MOCF_BIOSYNTHESIS_1"/>
    <property type="match status" value="1"/>
</dbReference>
<keyword evidence="4" id="KW-0501">Molybdenum cofactor biosynthesis</keyword>
<dbReference type="InterPro" id="IPR012245">
    <property type="entry name" value="MoaB"/>
</dbReference>
<evidence type="ECO:0000259" key="5">
    <source>
        <dbReference type="SMART" id="SM00852"/>
    </source>
</evidence>
<evidence type="ECO:0000256" key="1">
    <source>
        <dbReference type="ARBA" id="ARBA00005046"/>
    </source>
</evidence>
<dbReference type="CDD" id="cd00886">
    <property type="entry name" value="MogA_MoaB"/>
    <property type="match status" value="1"/>
</dbReference>
<dbReference type="InterPro" id="IPR023163">
    <property type="entry name" value="SMc04008-like_domain"/>
</dbReference>
<sequence>MSAFDELDPTTRTELEAAAFRRLLQHLDDNKDVQNIDLMILADFCRNCLSKWLVSAAEARDESLSYEEAREYVYGMPYSEWKELYQPPPRRSRWPLGKRITPKESSQTRVTSMSEPMVPLNIAVLTVSDTRTEETDRSGQALVDRLTNAGHTLVEKRIVPDDVYRIRAVVANWIADTEVQVVITTGGTGFTGRDSTPEAISVLLDKRIEGFGERFRQLSGEEIGSSTIQSRCLGGLANATVVFCLPGSTGACRTGWDGILAEQLDSRHKPCNFANLVIPGRGQHG</sequence>
<dbReference type="PANTHER" id="PTHR43232:SF2">
    <property type="entry name" value="MOLYBDENUM COFACTOR BIOSYNTHESIS PROTEIN B"/>
    <property type="match status" value="1"/>
</dbReference>
<evidence type="ECO:0000256" key="2">
    <source>
        <dbReference type="ARBA" id="ARBA00006112"/>
    </source>
</evidence>
<dbReference type="Gene3D" id="3.40.980.10">
    <property type="entry name" value="MoaB/Mog-like domain"/>
    <property type="match status" value="1"/>
</dbReference>
<dbReference type="SUPFAM" id="SSF158757">
    <property type="entry name" value="SMc04008-like"/>
    <property type="match status" value="1"/>
</dbReference>
<dbReference type="PANTHER" id="PTHR43232">
    <property type="entry name" value="MOLYBDENUM COFACTOR BIOSYNTHESIS PROTEIN B"/>
    <property type="match status" value="1"/>
</dbReference>
<reference evidence="7" key="1">
    <citation type="journal article" date="2019" name="Microbiol. Resour. Announc.">
        <title>Complete Genome Sequence of Halomonas olivaria, a Moderately Halophilic Bacterium Isolated from Olive Processing Effluents, Obtained by Nanopore Sequencing.</title>
        <authorList>
            <person name="Nagata S."/>
            <person name="Ii K.M."/>
            <person name="Tsukimi T."/>
            <person name="Miura M.C."/>
            <person name="Galipon J."/>
            <person name="Arakawa K."/>
        </authorList>
    </citation>
    <scope>NUCLEOTIDE SEQUENCE [LARGE SCALE GENOMIC DNA]</scope>
    <source>
        <strain evidence="7">TYRC17</strain>
    </source>
</reference>
<evidence type="ECO:0000256" key="4">
    <source>
        <dbReference type="ARBA" id="ARBA00023150"/>
    </source>
</evidence>
<keyword evidence="7" id="KW-1185">Reference proteome</keyword>
<dbReference type="Proteomes" id="UP000289555">
    <property type="component" value="Chromosome"/>
</dbReference>
<evidence type="ECO:0000313" key="6">
    <source>
        <dbReference type="EMBL" id="BBI53671.1"/>
    </source>
</evidence>
<comment type="pathway">
    <text evidence="1">Cofactor biosynthesis; molybdopterin biosynthesis.</text>
</comment>
<proteinExistence type="inferred from homology"/>
<dbReference type="NCBIfam" id="TIGR02667">
    <property type="entry name" value="moaB_proteo"/>
    <property type="match status" value="1"/>
</dbReference>
<evidence type="ECO:0000256" key="3">
    <source>
        <dbReference type="ARBA" id="ARBA00015262"/>
    </source>
</evidence>
<dbReference type="InterPro" id="IPR001453">
    <property type="entry name" value="MoaB/Mog_dom"/>
</dbReference>
<dbReference type="EMBL" id="AP019416">
    <property type="protein sequence ID" value="BBI53671.1"/>
    <property type="molecule type" value="Genomic_DNA"/>
</dbReference>
<dbReference type="InterPro" id="IPR013484">
    <property type="entry name" value="MoaB_proteobac"/>
</dbReference>
<protein>
    <recommendedName>
        <fullName evidence="3">Molybdenum cofactor biosynthesis protein B</fullName>
    </recommendedName>
</protein>
<feature type="domain" description="MoaB/Mog" evidence="5">
    <location>
        <begin position="123"/>
        <end position="267"/>
    </location>
</feature>
<dbReference type="InterPro" id="IPR036810">
    <property type="entry name" value="SMc04008-like_sf"/>
</dbReference>
<dbReference type="SMART" id="SM00852">
    <property type="entry name" value="MoCF_biosynth"/>
    <property type="match status" value="1"/>
</dbReference>
<gene>
    <name evidence="6" type="ORF">HORIV_60920</name>
</gene>
<dbReference type="Gene3D" id="1.10.3340.10">
    <property type="entry name" value="SMc04008-like"/>
    <property type="match status" value="1"/>
</dbReference>
<organism evidence="6 7">
    <name type="scientific">Vreelandella olivaria</name>
    <dbReference type="NCBI Taxonomy" id="390919"/>
    <lineage>
        <taxon>Bacteria</taxon>
        <taxon>Pseudomonadati</taxon>
        <taxon>Pseudomonadota</taxon>
        <taxon>Gammaproteobacteria</taxon>
        <taxon>Oceanospirillales</taxon>
        <taxon>Halomonadaceae</taxon>
        <taxon>Vreelandella</taxon>
    </lineage>
</organism>
<evidence type="ECO:0000313" key="7">
    <source>
        <dbReference type="Proteomes" id="UP000289555"/>
    </source>
</evidence>
<dbReference type="Pfam" id="PF00994">
    <property type="entry name" value="MoCF_biosynth"/>
    <property type="match status" value="1"/>
</dbReference>